<dbReference type="GO" id="GO:0005886">
    <property type="term" value="C:plasma membrane"/>
    <property type="evidence" value="ECO:0007669"/>
    <property type="project" value="TreeGrafter"/>
</dbReference>
<evidence type="ECO:0000313" key="5">
    <source>
        <dbReference type="EMBL" id="RDB25016.1"/>
    </source>
</evidence>
<feature type="region of interest" description="Disordered" evidence="3">
    <location>
        <begin position="439"/>
        <end position="467"/>
    </location>
</feature>
<gene>
    <name evidence="5" type="ORF">Hypma_007548</name>
</gene>
<protein>
    <recommendedName>
        <fullName evidence="2">pH-response regulator protein palC</fullName>
    </recommendedName>
</protein>
<dbReference type="OrthoDB" id="10266451at2759"/>
<dbReference type="CDD" id="cd09245">
    <property type="entry name" value="BRO1_UmRIM23-like"/>
    <property type="match status" value="1"/>
</dbReference>
<sequence length="467" mass="51034">MYLYELPTTGAISFSDFCVDHTINNRHTVHIPAVTQARANLRAALKDSKRTDHAHKDYLQLVKIIDEYIPQLRGIMSSAAHDEIGLKSEPSFSWRSTLSANMFHNSPRLDFPGLHADLAFTLLTYAFALSNLGRSTALSLGRYERDRAISEAERKEKDGQLNVAVDFLCRASGIFTYIADNVLPEWETNIRGGPTGFEKPPDLSREVITALAKMSLADAQSLAIRKLLSIAAYDSNIVPGPPLPLSHPSPAFIAKLHLECTSLYSSARSLVKTSGARKRPSSPSESSGDVSSELRRYLADEAAFHGAVSRKWLGVQAGEKGGTERGGDAVGFMAWARKELEELKDGGRGISIAKGDREMRERFKQKVSDELESVNVFYKYYKKANDTLHFQPVPTQADLQARIPAGIMVKEAKPYVPPVPAFGPGSVAHIQNVANELELGNEGEGGRPPDTASPPVTSTYAGAGSYF</sequence>
<dbReference type="SMART" id="SM01041">
    <property type="entry name" value="BRO1"/>
    <property type="match status" value="1"/>
</dbReference>
<dbReference type="InParanoid" id="A0A369K296"/>
<proteinExistence type="inferred from homology"/>
<dbReference type="InterPro" id="IPR037505">
    <property type="entry name" value="pH-resp_palC"/>
</dbReference>
<dbReference type="Proteomes" id="UP000076154">
    <property type="component" value="Unassembled WGS sequence"/>
</dbReference>
<dbReference type="InterPro" id="IPR038499">
    <property type="entry name" value="BRO1_sf"/>
</dbReference>
<accession>A0A369K296</accession>
<organism evidence="5 6">
    <name type="scientific">Hypsizygus marmoreus</name>
    <name type="common">White beech mushroom</name>
    <name type="synonym">Agaricus marmoreus</name>
    <dbReference type="NCBI Taxonomy" id="39966"/>
    <lineage>
        <taxon>Eukaryota</taxon>
        <taxon>Fungi</taxon>
        <taxon>Dikarya</taxon>
        <taxon>Basidiomycota</taxon>
        <taxon>Agaricomycotina</taxon>
        <taxon>Agaricomycetes</taxon>
        <taxon>Agaricomycetidae</taxon>
        <taxon>Agaricales</taxon>
        <taxon>Tricholomatineae</taxon>
        <taxon>Lyophyllaceae</taxon>
        <taxon>Hypsizygus</taxon>
    </lineage>
</organism>
<comment type="caution">
    <text evidence="5">The sequence shown here is derived from an EMBL/GenBank/DDBJ whole genome shotgun (WGS) entry which is preliminary data.</text>
</comment>
<feature type="domain" description="BRO1" evidence="4">
    <location>
        <begin position="1"/>
        <end position="419"/>
    </location>
</feature>
<keyword evidence="6" id="KW-1185">Reference proteome</keyword>
<name>A0A369K296_HYPMA</name>
<evidence type="ECO:0000256" key="3">
    <source>
        <dbReference type="SAM" id="MobiDB-lite"/>
    </source>
</evidence>
<dbReference type="STRING" id="39966.A0A369K296"/>
<dbReference type="AlphaFoldDB" id="A0A369K296"/>
<dbReference type="PANTHER" id="PTHR40463:SF1">
    <property type="entry name" value="PH-RESPONSE REGULATOR PROTEIN PALC"/>
    <property type="match status" value="1"/>
</dbReference>
<evidence type="ECO:0000256" key="1">
    <source>
        <dbReference type="ARBA" id="ARBA00010997"/>
    </source>
</evidence>
<dbReference type="InterPro" id="IPR004328">
    <property type="entry name" value="BRO1_dom"/>
</dbReference>
<dbReference type="EMBL" id="LUEZ02000041">
    <property type="protein sequence ID" value="RDB25016.1"/>
    <property type="molecule type" value="Genomic_DNA"/>
</dbReference>
<evidence type="ECO:0000256" key="2">
    <source>
        <dbReference type="ARBA" id="ARBA00022193"/>
    </source>
</evidence>
<comment type="similarity">
    <text evidence="1">Belongs to the palC family.</text>
</comment>
<dbReference type="Gene3D" id="1.25.40.280">
    <property type="entry name" value="alix/aip1 like domains"/>
    <property type="match status" value="1"/>
</dbReference>
<dbReference type="PANTHER" id="PTHR40463">
    <property type="entry name" value="PH-RESPONSE REGULATOR PROTEIN PALC"/>
    <property type="match status" value="1"/>
</dbReference>
<evidence type="ECO:0000313" key="6">
    <source>
        <dbReference type="Proteomes" id="UP000076154"/>
    </source>
</evidence>
<dbReference type="GO" id="GO:0071467">
    <property type="term" value="P:cellular response to pH"/>
    <property type="evidence" value="ECO:0007669"/>
    <property type="project" value="InterPro"/>
</dbReference>
<dbReference type="PROSITE" id="PS51180">
    <property type="entry name" value="BRO1"/>
    <property type="match status" value="1"/>
</dbReference>
<evidence type="ECO:0000259" key="4">
    <source>
        <dbReference type="PROSITE" id="PS51180"/>
    </source>
</evidence>
<reference evidence="5" key="1">
    <citation type="submission" date="2018-04" db="EMBL/GenBank/DDBJ databases">
        <title>Whole genome sequencing of Hypsizygus marmoreus.</title>
        <authorList>
            <person name="Choi I.-G."/>
            <person name="Min B."/>
            <person name="Kim J.-G."/>
            <person name="Kim S."/>
            <person name="Oh Y.-L."/>
            <person name="Kong W.-S."/>
            <person name="Park H."/>
            <person name="Jeong J."/>
            <person name="Song E.-S."/>
        </authorList>
    </citation>
    <scope>NUCLEOTIDE SEQUENCE [LARGE SCALE GENOMIC DNA]</scope>
    <source>
        <strain evidence="5">51987-8</strain>
    </source>
</reference>
<dbReference type="Pfam" id="PF03097">
    <property type="entry name" value="BRO1"/>
    <property type="match status" value="1"/>
</dbReference>